<proteinExistence type="predicted"/>
<protein>
    <submittedName>
        <fullName evidence="1">Uncharacterized protein</fullName>
    </submittedName>
</protein>
<dbReference type="Proteomes" id="UP001386955">
    <property type="component" value="Unassembled WGS sequence"/>
</dbReference>
<organism evidence="1 2">
    <name type="scientific">Psophocarpus tetragonolobus</name>
    <name type="common">Winged bean</name>
    <name type="synonym">Dolichos tetragonolobus</name>
    <dbReference type="NCBI Taxonomy" id="3891"/>
    <lineage>
        <taxon>Eukaryota</taxon>
        <taxon>Viridiplantae</taxon>
        <taxon>Streptophyta</taxon>
        <taxon>Embryophyta</taxon>
        <taxon>Tracheophyta</taxon>
        <taxon>Spermatophyta</taxon>
        <taxon>Magnoliopsida</taxon>
        <taxon>eudicotyledons</taxon>
        <taxon>Gunneridae</taxon>
        <taxon>Pentapetalae</taxon>
        <taxon>rosids</taxon>
        <taxon>fabids</taxon>
        <taxon>Fabales</taxon>
        <taxon>Fabaceae</taxon>
        <taxon>Papilionoideae</taxon>
        <taxon>50 kb inversion clade</taxon>
        <taxon>NPAAA clade</taxon>
        <taxon>indigoferoid/millettioid clade</taxon>
        <taxon>Phaseoleae</taxon>
        <taxon>Psophocarpus</taxon>
    </lineage>
</organism>
<accession>A0AAN9S3P8</accession>
<dbReference type="AlphaFoldDB" id="A0AAN9S3P8"/>
<reference evidence="1 2" key="1">
    <citation type="submission" date="2024-01" db="EMBL/GenBank/DDBJ databases">
        <title>The genomes of 5 underutilized Papilionoideae crops provide insights into root nodulation and disease resistanc.</title>
        <authorList>
            <person name="Jiang F."/>
        </authorList>
    </citation>
    <scope>NUCLEOTIDE SEQUENCE [LARGE SCALE GENOMIC DNA]</scope>
    <source>
        <strain evidence="1">DUOXIRENSHENG_FW03</strain>
        <tissue evidence="1">Leaves</tissue>
    </source>
</reference>
<name>A0AAN9S3P8_PSOTE</name>
<evidence type="ECO:0000313" key="2">
    <source>
        <dbReference type="Proteomes" id="UP001386955"/>
    </source>
</evidence>
<dbReference type="EMBL" id="JAYMYS010000006">
    <property type="protein sequence ID" value="KAK7388446.1"/>
    <property type="molecule type" value="Genomic_DNA"/>
</dbReference>
<comment type="caution">
    <text evidence="1">The sequence shown here is derived from an EMBL/GenBank/DDBJ whole genome shotgun (WGS) entry which is preliminary data.</text>
</comment>
<evidence type="ECO:0000313" key="1">
    <source>
        <dbReference type="EMBL" id="KAK7388446.1"/>
    </source>
</evidence>
<sequence>MIMGTRSPLVTWQLPVQSNSFPPSASAPRLVSCSCHVSLKMVSVLTLKLNTKSYFSLEGFITLWQEHHYW</sequence>
<keyword evidence="2" id="KW-1185">Reference proteome</keyword>
<gene>
    <name evidence="1" type="ORF">VNO78_23262</name>
</gene>